<protein>
    <recommendedName>
        <fullName evidence="8">Major facilitator superfamily (MFS) profile domain-containing protein</fullName>
    </recommendedName>
</protein>
<dbReference type="PANTHER" id="PTHR23501:SF102">
    <property type="entry name" value="DRUG TRANSPORTER, PUTATIVE (AFU_ORTHOLOGUE AFUA_3G08530)-RELATED"/>
    <property type="match status" value="1"/>
</dbReference>
<dbReference type="InterPro" id="IPR011701">
    <property type="entry name" value="MFS"/>
</dbReference>
<comment type="subcellular location">
    <subcellularLocation>
        <location evidence="1">Endomembrane system</location>
        <topology evidence="1">Multi-pass membrane protein</topology>
    </subcellularLocation>
</comment>
<evidence type="ECO:0000256" key="5">
    <source>
        <dbReference type="ARBA" id="ARBA00022989"/>
    </source>
</evidence>
<dbReference type="EMBL" id="KL142401">
    <property type="protein sequence ID" value="KDR69579.1"/>
    <property type="molecule type" value="Genomic_DNA"/>
</dbReference>
<keyword evidence="10" id="KW-1185">Reference proteome</keyword>
<evidence type="ECO:0000256" key="4">
    <source>
        <dbReference type="ARBA" id="ARBA00022692"/>
    </source>
</evidence>
<feature type="transmembrane region" description="Helical" evidence="7">
    <location>
        <begin position="90"/>
        <end position="108"/>
    </location>
</feature>
<feature type="transmembrane region" description="Helical" evidence="7">
    <location>
        <begin position="413"/>
        <end position="435"/>
    </location>
</feature>
<dbReference type="AlphaFoldDB" id="A0A067SPH1"/>
<sequence>MSESPPSEPPPVAPGTKKGAAFWLSFVAVIVSIFLSALDLTAVATALPTITEQLNGGEEFIWVGSAYALASTAILPLSGRLADIFGRKPIMLLSIAFFAVGSALAGAAQNMNMLIAARTVQGIGGGGIINLSEIITSDLVPLAERGLYQGILGLTWAFASGIGPPIGGAFTEKASWRWLFYLNLPLSGIAFALVILFLKVRTPEGSILSKLARVDWFGNLIVIAGTTLAVIGLSWGGTTHPWDSAAVLVPLIVGLALVVVFIIYEAKVPREPTIPWEVISNRTSFSGYLATLIHGITSISIIYYLPVYFQAALLSTPLRSSVQGFATALVIAPFAFFCGVMVQIQNKYRPANAIGWVLTVIGFGLMTFLKATSNVGQWVGFQFVASAGTGMIFAGTIFPILAPLPVSRTASALGFFAFLRAFAQTWGITIAGTILQNQLKKNLPAAFVTQFPQGTQIAYAAIPVLHKLPDALQLEVRIAFATSMTVIWKVMIGISGLGLLTLPLLREVPMNQSTDENYGLQDKNKTVDVGNESGMTMEERTVEGNMVEEKAAEGATASNSMEK</sequence>
<evidence type="ECO:0000313" key="10">
    <source>
        <dbReference type="Proteomes" id="UP000027222"/>
    </source>
</evidence>
<dbReference type="PRINTS" id="PR01036">
    <property type="entry name" value="TCRTETB"/>
</dbReference>
<reference evidence="10" key="1">
    <citation type="journal article" date="2014" name="Proc. Natl. Acad. Sci. U.S.A.">
        <title>Extensive sampling of basidiomycete genomes demonstrates inadequacy of the white-rot/brown-rot paradigm for wood decay fungi.</title>
        <authorList>
            <person name="Riley R."/>
            <person name="Salamov A.A."/>
            <person name="Brown D.W."/>
            <person name="Nagy L.G."/>
            <person name="Floudas D."/>
            <person name="Held B.W."/>
            <person name="Levasseur A."/>
            <person name="Lombard V."/>
            <person name="Morin E."/>
            <person name="Otillar R."/>
            <person name="Lindquist E.A."/>
            <person name="Sun H."/>
            <person name="LaButti K.M."/>
            <person name="Schmutz J."/>
            <person name="Jabbour D."/>
            <person name="Luo H."/>
            <person name="Baker S.E."/>
            <person name="Pisabarro A.G."/>
            <person name="Walton J.D."/>
            <person name="Blanchette R.A."/>
            <person name="Henrissat B."/>
            <person name="Martin F."/>
            <person name="Cullen D."/>
            <person name="Hibbett D.S."/>
            <person name="Grigoriev I.V."/>
        </authorList>
    </citation>
    <scope>NUCLEOTIDE SEQUENCE [LARGE SCALE GENOMIC DNA]</scope>
    <source>
        <strain evidence="10">CBS 339.88</strain>
    </source>
</reference>
<dbReference type="Gene3D" id="1.20.1250.20">
    <property type="entry name" value="MFS general substrate transporter like domains"/>
    <property type="match status" value="2"/>
</dbReference>
<accession>A0A067SPH1</accession>
<evidence type="ECO:0000256" key="2">
    <source>
        <dbReference type="ARBA" id="ARBA00008335"/>
    </source>
</evidence>
<dbReference type="PANTHER" id="PTHR23501">
    <property type="entry name" value="MAJOR FACILITATOR SUPERFAMILY"/>
    <property type="match status" value="1"/>
</dbReference>
<dbReference type="SUPFAM" id="SSF103473">
    <property type="entry name" value="MFS general substrate transporter"/>
    <property type="match status" value="1"/>
</dbReference>
<gene>
    <name evidence="9" type="ORF">GALMADRAFT_77246</name>
</gene>
<dbReference type="FunFam" id="1.20.1720.10:FF:000013">
    <property type="entry name" value="Related to multidrug resistance proteins"/>
    <property type="match status" value="1"/>
</dbReference>
<dbReference type="GO" id="GO:0005886">
    <property type="term" value="C:plasma membrane"/>
    <property type="evidence" value="ECO:0007669"/>
    <property type="project" value="TreeGrafter"/>
</dbReference>
<name>A0A067SPH1_GALM3</name>
<evidence type="ECO:0000256" key="7">
    <source>
        <dbReference type="SAM" id="Phobius"/>
    </source>
</evidence>
<keyword evidence="5 7" id="KW-1133">Transmembrane helix</keyword>
<feature type="transmembrane region" description="Helical" evidence="7">
    <location>
        <begin position="486"/>
        <end position="505"/>
    </location>
</feature>
<dbReference type="GO" id="GO:0012505">
    <property type="term" value="C:endomembrane system"/>
    <property type="evidence" value="ECO:0007669"/>
    <property type="project" value="UniProtKB-SubCell"/>
</dbReference>
<feature type="domain" description="Major facilitator superfamily (MFS) profile" evidence="8">
    <location>
        <begin position="25"/>
        <end position="510"/>
    </location>
</feature>
<feature type="transmembrane region" description="Helical" evidence="7">
    <location>
        <begin position="351"/>
        <end position="369"/>
    </location>
</feature>
<evidence type="ECO:0000259" key="8">
    <source>
        <dbReference type="PROSITE" id="PS50850"/>
    </source>
</evidence>
<evidence type="ECO:0000313" key="9">
    <source>
        <dbReference type="EMBL" id="KDR69579.1"/>
    </source>
</evidence>
<dbReference type="OrthoDB" id="3437016at2759"/>
<dbReference type="InterPro" id="IPR020846">
    <property type="entry name" value="MFS_dom"/>
</dbReference>
<keyword evidence="3" id="KW-0813">Transport</keyword>
<feature type="transmembrane region" description="Helical" evidence="7">
    <location>
        <begin position="60"/>
        <end position="78"/>
    </location>
</feature>
<proteinExistence type="inferred from homology"/>
<feature type="transmembrane region" description="Helical" evidence="7">
    <location>
        <begin position="219"/>
        <end position="238"/>
    </location>
</feature>
<dbReference type="CDD" id="cd17502">
    <property type="entry name" value="MFS_Azr1_MDR_like"/>
    <property type="match status" value="1"/>
</dbReference>
<dbReference type="Proteomes" id="UP000027222">
    <property type="component" value="Unassembled WGS sequence"/>
</dbReference>
<feature type="transmembrane region" description="Helical" evidence="7">
    <location>
        <begin position="381"/>
        <end position="401"/>
    </location>
</feature>
<dbReference type="PROSITE" id="PS00216">
    <property type="entry name" value="SUGAR_TRANSPORT_1"/>
    <property type="match status" value="1"/>
</dbReference>
<dbReference type="Pfam" id="PF07690">
    <property type="entry name" value="MFS_1"/>
    <property type="match status" value="1"/>
</dbReference>
<feature type="transmembrane region" description="Helical" evidence="7">
    <location>
        <begin position="325"/>
        <end position="344"/>
    </location>
</feature>
<dbReference type="GO" id="GO:0022857">
    <property type="term" value="F:transmembrane transporter activity"/>
    <property type="evidence" value="ECO:0007669"/>
    <property type="project" value="InterPro"/>
</dbReference>
<feature type="transmembrane region" description="Helical" evidence="7">
    <location>
        <begin position="20"/>
        <end position="48"/>
    </location>
</feature>
<dbReference type="InterPro" id="IPR005829">
    <property type="entry name" value="Sugar_transporter_CS"/>
</dbReference>
<evidence type="ECO:0000256" key="6">
    <source>
        <dbReference type="ARBA" id="ARBA00023136"/>
    </source>
</evidence>
<dbReference type="STRING" id="685588.A0A067SPH1"/>
<dbReference type="HOGENOM" id="CLU_000960_22_0_1"/>
<keyword evidence="4 7" id="KW-0812">Transmembrane</keyword>
<evidence type="ECO:0000256" key="3">
    <source>
        <dbReference type="ARBA" id="ARBA00022448"/>
    </source>
</evidence>
<keyword evidence="6 7" id="KW-0472">Membrane</keyword>
<organism evidence="9 10">
    <name type="scientific">Galerina marginata (strain CBS 339.88)</name>
    <dbReference type="NCBI Taxonomy" id="685588"/>
    <lineage>
        <taxon>Eukaryota</taxon>
        <taxon>Fungi</taxon>
        <taxon>Dikarya</taxon>
        <taxon>Basidiomycota</taxon>
        <taxon>Agaricomycotina</taxon>
        <taxon>Agaricomycetes</taxon>
        <taxon>Agaricomycetidae</taxon>
        <taxon>Agaricales</taxon>
        <taxon>Agaricineae</taxon>
        <taxon>Strophariaceae</taxon>
        <taxon>Galerina</taxon>
    </lineage>
</organism>
<feature type="transmembrane region" description="Helical" evidence="7">
    <location>
        <begin position="178"/>
        <end position="198"/>
    </location>
</feature>
<dbReference type="PROSITE" id="PS50850">
    <property type="entry name" value="MFS"/>
    <property type="match status" value="1"/>
</dbReference>
<evidence type="ECO:0000256" key="1">
    <source>
        <dbReference type="ARBA" id="ARBA00004127"/>
    </source>
</evidence>
<comment type="similarity">
    <text evidence="2">Belongs to the major facilitator superfamily.</text>
</comment>
<dbReference type="InterPro" id="IPR036259">
    <property type="entry name" value="MFS_trans_sf"/>
</dbReference>
<feature type="transmembrane region" description="Helical" evidence="7">
    <location>
        <begin position="285"/>
        <end position="305"/>
    </location>
</feature>
<feature type="transmembrane region" description="Helical" evidence="7">
    <location>
        <begin position="147"/>
        <end position="166"/>
    </location>
</feature>
<feature type="transmembrane region" description="Helical" evidence="7">
    <location>
        <begin position="244"/>
        <end position="264"/>
    </location>
</feature>